<dbReference type="Gene3D" id="3.40.50.150">
    <property type="entry name" value="Vaccinia Virus protein VP39"/>
    <property type="match status" value="1"/>
</dbReference>
<evidence type="ECO:0000256" key="8">
    <source>
        <dbReference type="ARBA" id="ARBA00023128"/>
    </source>
</evidence>
<dbReference type="HAMAP" id="MF_01547">
    <property type="entry name" value="RNA_methyltr_E"/>
    <property type="match status" value="1"/>
</dbReference>
<evidence type="ECO:0000256" key="7">
    <source>
        <dbReference type="ARBA" id="ARBA00022946"/>
    </source>
</evidence>
<sequence>MASTLVYGIRCHSCKQVQYVCRFITTSQKKHKGTVKNLKGKSPGAKKWLTNQLKDPYVKRAKLENWRCRSAFKLLEIDEKHKILKPGNVVIDCGAAPGSWCQVAAIKVNATEKDPSQPTGIVIGVDLLHIEPLDNVSFFPNSDFTNKDVQQSILGSLGGKKVHVVLSDMAPRASDARQLDHELSVELCASVLRFSVGVLKHGGHLLCKLWMGPEQNKLHAALDKMFTNVKVVKPPASRTSSSEIYFLAKNFKGVPSDKIKSVENARPENSNKNDIG</sequence>
<dbReference type="Proteomes" id="UP000242188">
    <property type="component" value="Unassembled WGS sequence"/>
</dbReference>
<keyword evidence="3" id="KW-0698">rRNA processing</keyword>
<proteinExistence type="inferred from homology"/>
<comment type="subcellular location">
    <subcellularLocation>
        <location evidence="1">Mitochondrion</location>
    </subcellularLocation>
</comment>
<evidence type="ECO:0000256" key="6">
    <source>
        <dbReference type="ARBA" id="ARBA00022691"/>
    </source>
</evidence>
<evidence type="ECO:0000256" key="2">
    <source>
        <dbReference type="ARBA" id="ARBA00009258"/>
    </source>
</evidence>
<dbReference type="PANTHER" id="PTHR10920">
    <property type="entry name" value="RIBOSOMAL RNA METHYLTRANSFERASE"/>
    <property type="match status" value="1"/>
</dbReference>
<comment type="similarity">
    <text evidence="2">Belongs to the class I-like SAM-binding methyltransferase superfamily. RNA methyltransferase RlmE family.</text>
</comment>
<dbReference type="InterPro" id="IPR050082">
    <property type="entry name" value="RNA_methyltr_RlmE"/>
</dbReference>
<keyword evidence="12" id="KW-1185">Reference proteome</keyword>
<keyword evidence="8" id="KW-0496">Mitochondrion</keyword>
<reference evidence="11 12" key="1">
    <citation type="journal article" date="2017" name="Nat. Ecol. Evol.">
        <title>Scallop genome provides insights into evolution of bilaterian karyotype and development.</title>
        <authorList>
            <person name="Wang S."/>
            <person name="Zhang J."/>
            <person name="Jiao W."/>
            <person name="Li J."/>
            <person name="Xun X."/>
            <person name="Sun Y."/>
            <person name="Guo X."/>
            <person name="Huan P."/>
            <person name="Dong B."/>
            <person name="Zhang L."/>
            <person name="Hu X."/>
            <person name="Sun X."/>
            <person name="Wang J."/>
            <person name="Zhao C."/>
            <person name="Wang Y."/>
            <person name="Wang D."/>
            <person name="Huang X."/>
            <person name="Wang R."/>
            <person name="Lv J."/>
            <person name="Li Y."/>
            <person name="Zhang Z."/>
            <person name="Liu B."/>
            <person name="Lu W."/>
            <person name="Hui Y."/>
            <person name="Liang J."/>
            <person name="Zhou Z."/>
            <person name="Hou R."/>
            <person name="Li X."/>
            <person name="Liu Y."/>
            <person name="Li H."/>
            <person name="Ning X."/>
            <person name="Lin Y."/>
            <person name="Zhao L."/>
            <person name="Xing Q."/>
            <person name="Dou J."/>
            <person name="Li Y."/>
            <person name="Mao J."/>
            <person name="Guo H."/>
            <person name="Dou H."/>
            <person name="Li T."/>
            <person name="Mu C."/>
            <person name="Jiang W."/>
            <person name="Fu Q."/>
            <person name="Fu X."/>
            <person name="Miao Y."/>
            <person name="Liu J."/>
            <person name="Yu Q."/>
            <person name="Li R."/>
            <person name="Liao H."/>
            <person name="Li X."/>
            <person name="Kong Y."/>
            <person name="Jiang Z."/>
            <person name="Chourrout D."/>
            <person name="Li R."/>
            <person name="Bao Z."/>
        </authorList>
    </citation>
    <scope>NUCLEOTIDE SEQUENCE [LARGE SCALE GENOMIC DNA]</scope>
    <source>
        <strain evidence="11 12">PY_sf001</strain>
    </source>
</reference>
<organism evidence="11 12">
    <name type="scientific">Mizuhopecten yessoensis</name>
    <name type="common">Japanese scallop</name>
    <name type="synonym">Patinopecten yessoensis</name>
    <dbReference type="NCBI Taxonomy" id="6573"/>
    <lineage>
        <taxon>Eukaryota</taxon>
        <taxon>Metazoa</taxon>
        <taxon>Spiralia</taxon>
        <taxon>Lophotrochozoa</taxon>
        <taxon>Mollusca</taxon>
        <taxon>Bivalvia</taxon>
        <taxon>Autobranchia</taxon>
        <taxon>Pteriomorphia</taxon>
        <taxon>Pectinida</taxon>
        <taxon>Pectinoidea</taxon>
        <taxon>Pectinidae</taxon>
        <taxon>Mizuhopecten</taxon>
    </lineage>
</organism>
<keyword evidence="7" id="KW-0809">Transit peptide</keyword>
<dbReference type="SUPFAM" id="SSF53335">
    <property type="entry name" value="S-adenosyl-L-methionine-dependent methyltransferases"/>
    <property type="match status" value="1"/>
</dbReference>
<dbReference type="OrthoDB" id="20105at2759"/>
<dbReference type="PANTHER" id="PTHR10920:SF18">
    <property type="entry name" value="RRNA METHYLTRANSFERASE 2, MITOCHONDRIAL"/>
    <property type="match status" value="1"/>
</dbReference>
<feature type="domain" description="Ribosomal RNA methyltransferase FtsJ" evidence="10">
    <location>
        <begin position="66"/>
        <end position="251"/>
    </location>
</feature>
<evidence type="ECO:0000256" key="4">
    <source>
        <dbReference type="ARBA" id="ARBA00022603"/>
    </source>
</evidence>
<dbReference type="FunFam" id="3.40.50.150:FF:000129">
    <property type="entry name" value="Mitochondrial rRNA methyltransferase 2"/>
    <property type="match status" value="1"/>
</dbReference>
<dbReference type="GO" id="GO:1902775">
    <property type="term" value="P:mitochondrial large ribosomal subunit assembly"/>
    <property type="evidence" value="ECO:0007669"/>
    <property type="project" value="UniProtKB-ARBA"/>
</dbReference>
<dbReference type="InterPro" id="IPR002877">
    <property type="entry name" value="RNA_MeTrfase_FtsJ_dom"/>
</dbReference>
<dbReference type="Pfam" id="PF01728">
    <property type="entry name" value="FtsJ"/>
    <property type="match status" value="1"/>
</dbReference>
<dbReference type="AlphaFoldDB" id="A0A210PM00"/>
<gene>
    <name evidence="11" type="ORF">KP79_PYT06047</name>
</gene>
<dbReference type="STRING" id="6573.A0A210PM00"/>
<keyword evidence="4 11" id="KW-0489">Methyltransferase</keyword>
<evidence type="ECO:0000256" key="5">
    <source>
        <dbReference type="ARBA" id="ARBA00022679"/>
    </source>
</evidence>
<accession>A0A210PM00</accession>
<evidence type="ECO:0000313" key="11">
    <source>
        <dbReference type="EMBL" id="OWF37519.1"/>
    </source>
</evidence>
<evidence type="ECO:0000256" key="1">
    <source>
        <dbReference type="ARBA" id="ARBA00004173"/>
    </source>
</evidence>
<comment type="caution">
    <text evidence="11">The sequence shown here is derived from an EMBL/GenBank/DDBJ whole genome shotgun (WGS) entry which is preliminary data.</text>
</comment>
<protein>
    <recommendedName>
        <fullName evidence="9">rRNA methyltransferase 2, mitochondrial</fullName>
    </recommendedName>
</protein>
<evidence type="ECO:0000256" key="9">
    <source>
        <dbReference type="ARBA" id="ARBA00041184"/>
    </source>
</evidence>
<evidence type="ECO:0000256" key="3">
    <source>
        <dbReference type="ARBA" id="ARBA00022552"/>
    </source>
</evidence>
<dbReference type="InterPro" id="IPR015507">
    <property type="entry name" value="rRNA-MeTfrase_E"/>
</dbReference>
<keyword evidence="6" id="KW-0949">S-adenosyl-L-methionine</keyword>
<name>A0A210PM00_MIZYE</name>
<dbReference type="GO" id="GO:0008650">
    <property type="term" value="F:rRNA (uridine-2'-O-)-methyltransferase activity"/>
    <property type="evidence" value="ECO:0007669"/>
    <property type="project" value="TreeGrafter"/>
</dbReference>
<dbReference type="InterPro" id="IPR029063">
    <property type="entry name" value="SAM-dependent_MTases_sf"/>
</dbReference>
<evidence type="ECO:0000259" key="10">
    <source>
        <dbReference type="Pfam" id="PF01728"/>
    </source>
</evidence>
<dbReference type="GO" id="GO:0005759">
    <property type="term" value="C:mitochondrial matrix"/>
    <property type="evidence" value="ECO:0007669"/>
    <property type="project" value="UniProtKB-ARBA"/>
</dbReference>
<keyword evidence="5 11" id="KW-0808">Transferase</keyword>
<evidence type="ECO:0000313" key="12">
    <source>
        <dbReference type="Proteomes" id="UP000242188"/>
    </source>
</evidence>
<dbReference type="EMBL" id="NEDP02005588">
    <property type="protein sequence ID" value="OWF37519.1"/>
    <property type="molecule type" value="Genomic_DNA"/>
</dbReference>